<dbReference type="AlphaFoldDB" id="A0A9P9WH90"/>
<gene>
    <name evidence="7" type="ORF">JX265_009043</name>
</gene>
<proteinExistence type="predicted"/>
<evidence type="ECO:0000313" key="7">
    <source>
        <dbReference type="EMBL" id="KAI1862997.1"/>
    </source>
</evidence>
<dbReference type="InterPro" id="IPR011990">
    <property type="entry name" value="TPR-like_helical_dom_sf"/>
</dbReference>
<dbReference type="InterPro" id="IPR019412">
    <property type="entry name" value="IML2/TPR_39"/>
</dbReference>
<evidence type="ECO:0000256" key="6">
    <source>
        <dbReference type="SAM" id="Phobius"/>
    </source>
</evidence>
<accession>A0A9P9WH90</accession>
<dbReference type="GO" id="GO:0005634">
    <property type="term" value="C:nucleus"/>
    <property type="evidence" value="ECO:0007669"/>
    <property type="project" value="TreeGrafter"/>
</dbReference>
<dbReference type="EMBL" id="JAFIMR010000026">
    <property type="protein sequence ID" value="KAI1862997.1"/>
    <property type="molecule type" value="Genomic_DNA"/>
</dbReference>
<reference evidence="7" key="1">
    <citation type="submission" date="2021-03" db="EMBL/GenBank/DDBJ databases">
        <title>Revisited historic fungal species revealed as producer of novel bioactive compounds through whole genome sequencing and comparative genomics.</title>
        <authorList>
            <person name="Vignolle G.A."/>
            <person name="Hochenegger N."/>
            <person name="Mach R.L."/>
            <person name="Mach-Aigner A.R."/>
            <person name="Javad Rahimi M."/>
            <person name="Salim K.A."/>
            <person name="Chan C.M."/>
            <person name="Lim L.B.L."/>
            <person name="Cai F."/>
            <person name="Druzhinina I.S."/>
            <person name="U'Ren J.M."/>
            <person name="Derntl C."/>
        </authorList>
    </citation>
    <scope>NUCLEOTIDE SEQUENCE</scope>
    <source>
        <strain evidence="7">TUCIM 5799</strain>
    </source>
</reference>
<dbReference type="SUPFAM" id="SSF48452">
    <property type="entry name" value="TPR-like"/>
    <property type="match status" value="1"/>
</dbReference>
<comment type="function">
    <text evidence="4">Inclusion body (IB) resident protein that interacts strongly with lipid droplet (LD) proteins. Involved in LD-mediated IB clearing after protein folding stress, probably by enabling access to the IBs of an LD-stored soluble sterol derivative that acts as a chaperone in inclusion clearing.</text>
</comment>
<evidence type="ECO:0000313" key="8">
    <source>
        <dbReference type="Proteomes" id="UP000829685"/>
    </source>
</evidence>
<evidence type="ECO:0000256" key="1">
    <source>
        <dbReference type="ARBA" id="ARBA00011408"/>
    </source>
</evidence>
<dbReference type="GO" id="GO:0005741">
    <property type="term" value="C:mitochondrial outer membrane"/>
    <property type="evidence" value="ECO:0007669"/>
    <property type="project" value="TreeGrafter"/>
</dbReference>
<keyword evidence="8" id="KW-1185">Reference proteome</keyword>
<keyword evidence="6" id="KW-0472">Membrane</keyword>
<name>A0A9P9WH90_9PEZI</name>
<dbReference type="PANTHER" id="PTHR31859">
    <property type="entry name" value="TETRATRICOPEPTIDE REPEAT PROTEIN 39 FAMILY MEMBER"/>
    <property type="match status" value="1"/>
</dbReference>
<evidence type="ECO:0000256" key="2">
    <source>
        <dbReference type="ARBA" id="ARBA00018424"/>
    </source>
</evidence>
<dbReference type="PANTHER" id="PTHR31859:SF1">
    <property type="entry name" value="TETRATRICOPEPTIDE REPEAT PROTEIN 39C"/>
    <property type="match status" value="1"/>
</dbReference>
<comment type="caution">
    <text evidence="7">The sequence shown here is derived from an EMBL/GenBank/DDBJ whole genome shotgun (WGS) entry which is preliminary data.</text>
</comment>
<keyword evidence="6" id="KW-1133">Transmembrane helix</keyword>
<feature type="compositionally biased region" description="Low complexity" evidence="5">
    <location>
        <begin position="11"/>
        <end position="21"/>
    </location>
</feature>
<feature type="transmembrane region" description="Helical" evidence="6">
    <location>
        <begin position="338"/>
        <end position="358"/>
    </location>
</feature>
<feature type="transmembrane region" description="Helical" evidence="6">
    <location>
        <begin position="295"/>
        <end position="318"/>
    </location>
</feature>
<dbReference type="Proteomes" id="UP000829685">
    <property type="component" value="Unassembled WGS sequence"/>
</dbReference>
<evidence type="ECO:0000256" key="3">
    <source>
        <dbReference type="ARBA" id="ARBA00019539"/>
    </source>
</evidence>
<dbReference type="GO" id="GO:0005829">
    <property type="term" value="C:cytosol"/>
    <property type="evidence" value="ECO:0007669"/>
    <property type="project" value="TreeGrafter"/>
</dbReference>
<comment type="subunit">
    <text evidence="1">Interacts with lipid droplet proteins.</text>
</comment>
<sequence>MSRLSGWLRGSTPKTSTSPSPAGSQTDLRAAEMANIEDAMTSASKIMNDDIDGAEEDLRKGSSAFHSLGLGITTFMRSVLGFEKEIMTEASNRLNDCETVAWNEQKKAQKDSESRIYPPGSEYALIHAEAQLMGAMVAVLHESLTEAIKGFMKLRKAYITLDGLMESEAAYLKQKGIQLSATKDELPPMPDIAANAKEQSNGEDADLEFVEAPETLSGTETPAQYEGHLVKESDEAEKKLQGLSINGNGDLKQAGAKGDTPTSSTSQSQRDLGPDSDVFTNPVDVFVHSGANMCFGILLLMISMVPPAFSRLLSIIGFRGDRERGVKMLWQSTRFNNINGAVAGLVLFAYYNGLLGFADILPSEEDAENGAIVGYPRQRCQELLATMIKLYPESRLWRLEEARGLSNSRDIPGAIALLQNNTDSKMRQVTALNNFELSLDTMYVGDYSAMRDNFLRCIELNDWSHALYYFLAGCAELELYRTAFHAEKKDDTQIQLHKKKAEELLRKAPTVAGKKRFMSRPLPFEQFVQRKVQKWEERAKDLKIDFADAVGVSPVQEMVYLWNGIKKMQPHELEHSAAMLTWDRLTASDEAQTRIKAEKDESAVRDVCLAAVYRALGRLEEATALCEEVLAIDKLAFKGATKDDYAQPAATYELAVLAWVEVQKPEMRQTVDDEKSADGEKKEIEDWRRKKTDECQAWLDKVAKWEAYVLDARIGMRVQTGMDTLRWYKRENGLDSV</sequence>
<dbReference type="Pfam" id="PF10300">
    <property type="entry name" value="Iml2-TPR_39"/>
    <property type="match status" value="1"/>
</dbReference>
<organism evidence="7 8">
    <name type="scientific">Neoarthrinium moseri</name>
    <dbReference type="NCBI Taxonomy" id="1658444"/>
    <lineage>
        <taxon>Eukaryota</taxon>
        <taxon>Fungi</taxon>
        <taxon>Dikarya</taxon>
        <taxon>Ascomycota</taxon>
        <taxon>Pezizomycotina</taxon>
        <taxon>Sordariomycetes</taxon>
        <taxon>Xylariomycetidae</taxon>
        <taxon>Amphisphaeriales</taxon>
        <taxon>Apiosporaceae</taxon>
        <taxon>Neoarthrinium</taxon>
    </lineage>
</organism>
<evidence type="ECO:0000256" key="4">
    <source>
        <dbReference type="ARBA" id="ARBA00043897"/>
    </source>
</evidence>
<feature type="region of interest" description="Disordered" evidence="5">
    <location>
        <begin position="1"/>
        <end position="26"/>
    </location>
</feature>
<feature type="region of interest" description="Disordered" evidence="5">
    <location>
        <begin position="182"/>
        <end position="203"/>
    </location>
</feature>
<keyword evidence="6" id="KW-0812">Transmembrane</keyword>
<feature type="region of interest" description="Disordered" evidence="5">
    <location>
        <begin position="246"/>
        <end position="276"/>
    </location>
</feature>
<evidence type="ECO:0000256" key="5">
    <source>
        <dbReference type="SAM" id="MobiDB-lite"/>
    </source>
</evidence>
<feature type="compositionally biased region" description="Polar residues" evidence="5">
    <location>
        <begin position="260"/>
        <end position="270"/>
    </location>
</feature>
<protein>
    <recommendedName>
        <fullName evidence="2">Inclusion body clearance protein IML2</fullName>
    </recommendedName>
    <alternativeName>
        <fullName evidence="3">Inclusion body clearance protein iml2</fullName>
    </alternativeName>
</protein>